<dbReference type="InterPro" id="IPR050317">
    <property type="entry name" value="Plant_Fungal_Acyltransferase"/>
</dbReference>
<dbReference type="STRING" id="3983.A0A2C9W7H9"/>
<dbReference type="AlphaFoldDB" id="A0A2C9W7H9"/>
<evidence type="ECO:0000313" key="2">
    <source>
        <dbReference type="EMBL" id="OAY55313.1"/>
    </source>
</evidence>
<evidence type="ECO:0000256" key="1">
    <source>
        <dbReference type="ARBA" id="ARBA00009861"/>
    </source>
</evidence>
<dbReference type="InterPro" id="IPR023213">
    <property type="entry name" value="CAT-like_dom_sf"/>
</dbReference>
<comment type="similarity">
    <text evidence="1">Belongs to the plant acyltransferase family.</text>
</comment>
<keyword evidence="3" id="KW-1185">Reference proteome</keyword>
<dbReference type="EMBL" id="CM004389">
    <property type="protein sequence ID" value="OAY55313.1"/>
    <property type="molecule type" value="Genomic_DNA"/>
</dbReference>
<dbReference type="Gramene" id="Manes.03G144700.1.v8.1">
    <property type="protein sequence ID" value="Manes.03G144700.1.v8.1.CDS"/>
    <property type="gene ID" value="Manes.03G144700.v8.1"/>
</dbReference>
<dbReference type="GO" id="GO:0016747">
    <property type="term" value="F:acyltransferase activity, transferring groups other than amino-acyl groups"/>
    <property type="evidence" value="ECO:0000318"/>
    <property type="project" value="GO_Central"/>
</dbReference>
<dbReference type="PANTHER" id="PTHR31642">
    <property type="entry name" value="TRICHOTHECENE 3-O-ACETYLTRANSFERASE"/>
    <property type="match status" value="1"/>
</dbReference>
<dbReference type="OMA" id="WVTANNC"/>
<comment type="caution">
    <text evidence="2">The sequence shown here is derived from an EMBL/GenBank/DDBJ whole genome shotgun (WGS) entry which is preliminary data.</text>
</comment>
<gene>
    <name evidence="2" type="ORF">MANES_03G144700v8</name>
</gene>
<evidence type="ECO:0008006" key="4">
    <source>
        <dbReference type="Google" id="ProtNLM"/>
    </source>
</evidence>
<dbReference type="Proteomes" id="UP000091857">
    <property type="component" value="Chromosome 3"/>
</dbReference>
<sequence length="439" mass="49881">MASCNDQNLVYNFKISSVGPGRITGSDVVYELSGLDLAMKLHYVKGVYFFSSQATRELNIMHIKETTFYWLNEFYMICGRFRRSEETGRPYMKCNDCGVRMVEAQCDLTIDEWLEKKDCSLNKLLVYHQPIGPELCFSPPTYLQVTKFKCGGMSLGLSWAHVLGDPFSASDCVNMWSPFFAGLKSNRPLQITKSPDRLENLEPVKQPLSMKRVNQVGDHWVTANNCKMETLSLYLTTSQVSQLLSKIWGENPIKEAPLFESLCAMMWQCIAKVREEHEPKIVTICKKDPSVPKTGILSNSQIISSVEADFSIKDSDLEKLANLLVDRAIDEKNQIEKMVEKDNGSFDYIIYGGNLTFVNFENINLYGLKWNKHKPKFVHYTIQGVGDEGAVFVLPWPEKDCDERNGKGRVVTVVLPEKEVTKLRYELKGNGLLIDGDLE</sequence>
<dbReference type="PANTHER" id="PTHR31642:SF115">
    <property type="entry name" value="PROTEIN ECERIFERUM 26-LIKE"/>
    <property type="match status" value="1"/>
</dbReference>
<reference evidence="3" key="1">
    <citation type="journal article" date="2016" name="Nat. Biotechnol.">
        <title>Sequencing wild and cultivated cassava and related species reveals extensive interspecific hybridization and genetic diversity.</title>
        <authorList>
            <person name="Bredeson J.V."/>
            <person name="Lyons J.B."/>
            <person name="Prochnik S.E."/>
            <person name="Wu G.A."/>
            <person name="Ha C.M."/>
            <person name="Edsinger-Gonzales E."/>
            <person name="Grimwood J."/>
            <person name="Schmutz J."/>
            <person name="Rabbi I.Y."/>
            <person name="Egesi C."/>
            <person name="Nauluvula P."/>
            <person name="Lebot V."/>
            <person name="Ndunguru J."/>
            <person name="Mkamilo G."/>
            <person name="Bart R.S."/>
            <person name="Setter T.L."/>
            <person name="Gleadow R.M."/>
            <person name="Kulakow P."/>
            <person name="Ferguson M.E."/>
            <person name="Rounsley S."/>
            <person name="Rokhsar D.S."/>
        </authorList>
    </citation>
    <scope>NUCLEOTIDE SEQUENCE [LARGE SCALE GENOMIC DNA]</scope>
    <source>
        <strain evidence="3">cv. AM560-2</strain>
    </source>
</reference>
<protein>
    <recommendedName>
        <fullName evidence="4">Protein ECERIFERUM 26-like</fullName>
    </recommendedName>
</protein>
<name>A0A2C9W7H9_MANES</name>
<organism evidence="2 3">
    <name type="scientific">Manihot esculenta</name>
    <name type="common">Cassava</name>
    <name type="synonym">Jatropha manihot</name>
    <dbReference type="NCBI Taxonomy" id="3983"/>
    <lineage>
        <taxon>Eukaryota</taxon>
        <taxon>Viridiplantae</taxon>
        <taxon>Streptophyta</taxon>
        <taxon>Embryophyta</taxon>
        <taxon>Tracheophyta</taxon>
        <taxon>Spermatophyta</taxon>
        <taxon>Magnoliopsida</taxon>
        <taxon>eudicotyledons</taxon>
        <taxon>Gunneridae</taxon>
        <taxon>Pentapetalae</taxon>
        <taxon>rosids</taxon>
        <taxon>fabids</taxon>
        <taxon>Malpighiales</taxon>
        <taxon>Euphorbiaceae</taxon>
        <taxon>Crotonoideae</taxon>
        <taxon>Manihoteae</taxon>
        <taxon>Manihot</taxon>
    </lineage>
</organism>
<dbReference type="Gene3D" id="3.30.559.10">
    <property type="entry name" value="Chloramphenicol acetyltransferase-like domain"/>
    <property type="match status" value="2"/>
</dbReference>
<accession>A0A2C9W7H9</accession>
<proteinExistence type="inferred from homology"/>
<dbReference type="Pfam" id="PF02458">
    <property type="entry name" value="Transferase"/>
    <property type="match status" value="1"/>
</dbReference>
<evidence type="ECO:0000313" key="3">
    <source>
        <dbReference type="Proteomes" id="UP000091857"/>
    </source>
</evidence>
<dbReference type="OrthoDB" id="1862401at2759"/>